<dbReference type="GO" id="GO:0022857">
    <property type="term" value="F:transmembrane transporter activity"/>
    <property type="evidence" value="ECO:0007669"/>
    <property type="project" value="InterPro"/>
</dbReference>
<dbReference type="EMBL" id="ANFO01000214">
    <property type="protein sequence ID" value="KGQ11495.1"/>
    <property type="molecule type" value="Genomic_DNA"/>
</dbReference>
<dbReference type="HOGENOM" id="CLU_308155_0_0_1"/>
<dbReference type="InterPro" id="IPR010835">
    <property type="entry name" value="DUF1439"/>
</dbReference>
<keyword evidence="5" id="KW-0479">Metal-binding</keyword>
<keyword evidence="11" id="KW-1133">Transmembrane helix</keyword>
<evidence type="ECO:0000256" key="4">
    <source>
        <dbReference type="ARBA" id="ARBA00012860"/>
    </source>
</evidence>
<dbReference type="InterPro" id="IPR010391">
    <property type="entry name" value="DNA_damage-inducible_DinI-like"/>
</dbReference>
<dbReference type="Gene3D" id="3.20.20.140">
    <property type="entry name" value="Metal-dependent hydrolases"/>
    <property type="match status" value="1"/>
</dbReference>
<dbReference type="GO" id="GO:0004151">
    <property type="term" value="F:dihydroorotase activity"/>
    <property type="evidence" value="ECO:0007669"/>
    <property type="project" value="UniProtKB-EC"/>
</dbReference>
<accession>A0A0A2VZ81</accession>
<feature type="transmembrane region" description="Helical" evidence="11">
    <location>
        <begin position="257"/>
        <end position="275"/>
    </location>
</feature>
<dbReference type="Gene3D" id="3.15.10.40">
    <property type="entry name" value="Uncharacterised protein PF07273, DUF1439"/>
    <property type="match status" value="1"/>
</dbReference>
<comment type="similarity">
    <text evidence="3">Belongs to the metallo-dependent hydrolases superfamily. DHOase family. Class II DHOase subfamily.</text>
</comment>
<feature type="transmembrane region" description="Helical" evidence="11">
    <location>
        <begin position="144"/>
        <end position="170"/>
    </location>
</feature>
<evidence type="ECO:0000256" key="8">
    <source>
        <dbReference type="ARBA" id="ARBA00022975"/>
    </source>
</evidence>
<comment type="caution">
    <text evidence="13">The sequence shown here is derived from an EMBL/GenBank/DDBJ whole genome shotgun (WGS) entry which is preliminary data.</text>
</comment>
<keyword evidence="6" id="KW-0378">Hydrolase</keyword>
<dbReference type="SUPFAM" id="SSF54857">
    <property type="entry name" value="DNA damage-inducible protein DinI"/>
    <property type="match status" value="1"/>
</dbReference>
<dbReference type="GO" id="GO:0044205">
    <property type="term" value="P:'de novo' UMP biosynthetic process"/>
    <property type="evidence" value="ECO:0007669"/>
    <property type="project" value="UniProtKB-UniPathway"/>
</dbReference>
<dbReference type="CDD" id="cd17329">
    <property type="entry name" value="MFS_MdtH_MDR_like"/>
    <property type="match status" value="1"/>
</dbReference>
<keyword evidence="11" id="KW-0812">Transmembrane</keyword>
<evidence type="ECO:0000256" key="2">
    <source>
        <dbReference type="ARBA" id="ARBA00004880"/>
    </source>
</evidence>
<keyword evidence="7" id="KW-0862">Zinc</keyword>
<reference evidence="13 14" key="1">
    <citation type="submission" date="2012-10" db="EMBL/GenBank/DDBJ databases">
        <title>Genome sequencing and analysis of entomopathogenic fungi Beauveria bassiana D1-5.</title>
        <authorList>
            <person name="Li Q."/>
            <person name="Wang L."/>
            <person name="Zhang Z."/>
            <person name="Wang Q."/>
            <person name="Ren J."/>
            <person name="Wang M."/>
            <person name="Xu W."/>
            <person name="Wang J."/>
            <person name="Lu Y."/>
            <person name="Du Q."/>
            <person name="Sun Z."/>
        </authorList>
    </citation>
    <scope>NUCLEOTIDE SEQUENCE [LARGE SCALE GENOMIC DNA]</scope>
    <source>
        <strain evidence="13 14">D1-5</strain>
    </source>
</reference>
<dbReference type="InterPro" id="IPR032466">
    <property type="entry name" value="Metal_Hydrolase"/>
</dbReference>
<comment type="catalytic activity">
    <reaction evidence="9">
        <text>(S)-dihydroorotate + H2O = N-carbamoyl-L-aspartate + H(+)</text>
        <dbReference type="Rhea" id="RHEA:24296"/>
        <dbReference type="ChEBI" id="CHEBI:15377"/>
        <dbReference type="ChEBI" id="CHEBI:15378"/>
        <dbReference type="ChEBI" id="CHEBI:30864"/>
        <dbReference type="ChEBI" id="CHEBI:32814"/>
        <dbReference type="EC" id="3.5.2.3"/>
    </reaction>
</comment>
<evidence type="ECO:0000313" key="14">
    <source>
        <dbReference type="Proteomes" id="UP000030106"/>
    </source>
</evidence>
<feature type="transmembrane region" description="Helical" evidence="11">
    <location>
        <begin position="228"/>
        <end position="245"/>
    </location>
</feature>
<dbReference type="STRING" id="1245745.A0A0A2VZ81"/>
<feature type="transmembrane region" description="Helical" evidence="11">
    <location>
        <begin position="191"/>
        <end position="216"/>
    </location>
</feature>
<dbReference type="Pfam" id="PF07273">
    <property type="entry name" value="DUF1439"/>
    <property type="match status" value="1"/>
</dbReference>
<feature type="transmembrane region" description="Helical" evidence="11">
    <location>
        <begin position="350"/>
        <end position="369"/>
    </location>
</feature>
<organism evidence="13 14">
    <name type="scientific">Beauveria bassiana D1-5</name>
    <dbReference type="NCBI Taxonomy" id="1245745"/>
    <lineage>
        <taxon>Eukaryota</taxon>
        <taxon>Fungi</taxon>
        <taxon>Dikarya</taxon>
        <taxon>Ascomycota</taxon>
        <taxon>Pezizomycotina</taxon>
        <taxon>Sordariomycetes</taxon>
        <taxon>Hypocreomycetidae</taxon>
        <taxon>Hypocreales</taxon>
        <taxon>Cordycipitaceae</taxon>
        <taxon>Beauveria</taxon>
    </lineage>
</organism>
<protein>
    <recommendedName>
        <fullName evidence="10">Dihydroorotase, mitochondrial</fullName>
        <ecNumber evidence="4">3.5.2.3</ecNumber>
    </recommendedName>
</protein>
<evidence type="ECO:0000256" key="9">
    <source>
        <dbReference type="ARBA" id="ARBA00048492"/>
    </source>
</evidence>
<evidence type="ECO:0000256" key="1">
    <source>
        <dbReference type="ARBA" id="ARBA00004141"/>
    </source>
</evidence>
<evidence type="ECO:0000256" key="10">
    <source>
        <dbReference type="ARBA" id="ARBA00069884"/>
    </source>
</evidence>
<dbReference type="CDD" id="cd01294">
    <property type="entry name" value="DHOase"/>
    <property type="match status" value="1"/>
</dbReference>
<evidence type="ECO:0000256" key="6">
    <source>
        <dbReference type="ARBA" id="ARBA00022801"/>
    </source>
</evidence>
<evidence type="ECO:0000313" key="13">
    <source>
        <dbReference type="EMBL" id="KGQ11495.1"/>
    </source>
</evidence>
<dbReference type="Gene3D" id="3.30.910.10">
    <property type="entry name" value="DinI-like"/>
    <property type="match status" value="1"/>
</dbReference>
<dbReference type="GO" id="GO:0006207">
    <property type="term" value="P:'de novo' pyrimidine nucleobase biosynthetic process"/>
    <property type="evidence" value="ECO:0007669"/>
    <property type="project" value="EnsemblFungi"/>
</dbReference>
<dbReference type="GO" id="GO:0005829">
    <property type="term" value="C:cytosol"/>
    <property type="evidence" value="ECO:0007669"/>
    <property type="project" value="TreeGrafter"/>
</dbReference>
<dbReference type="NCBIfam" id="NF008650">
    <property type="entry name" value="PRK11646.1"/>
    <property type="match status" value="1"/>
</dbReference>
<feature type="domain" description="Major facilitator superfamily (MFS) profile" evidence="12">
    <location>
        <begin position="1"/>
        <end position="373"/>
    </location>
</feature>
<feature type="transmembrane region" description="Helical" evidence="11">
    <location>
        <begin position="81"/>
        <end position="97"/>
    </location>
</feature>
<feature type="transmembrane region" description="Helical" evidence="11">
    <location>
        <begin position="318"/>
        <end position="338"/>
    </location>
</feature>
<dbReference type="NCBIfam" id="TIGR00856">
    <property type="entry name" value="pyrC_dimer"/>
    <property type="match status" value="1"/>
</dbReference>
<dbReference type="SUPFAM" id="SSF51556">
    <property type="entry name" value="Metallo-dependent hydrolases"/>
    <property type="match status" value="1"/>
</dbReference>
<dbReference type="Pfam" id="PF06183">
    <property type="entry name" value="DinI"/>
    <property type="match status" value="1"/>
</dbReference>
<dbReference type="Proteomes" id="UP000030106">
    <property type="component" value="Unassembled WGS sequence"/>
</dbReference>
<dbReference type="GO" id="GO:0046872">
    <property type="term" value="F:metal ion binding"/>
    <property type="evidence" value="ECO:0007669"/>
    <property type="project" value="UniProtKB-KW"/>
</dbReference>
<dbReference type="InterPro" id="IPR036259">
    <property type="entry name" value="MFS_trans_sf"/>
</dbReference>
<dbReference type="SUPFAM" id="SSF103473">
    <property type="entry name" value="MFS general substrate transporter"/>
    <property type="match status" value="1"/>
</dbReference>
<dbReference type="InterPro" id="IPR002195">
    <property type="entry name" value="Dihydroorotase_CS"/>
</dbReference>
<dbReference type="FunFam" id="3.20.20.140:FF:000006">
    <property type="entry name" value="Dihydroorotase"/>
    <property type="match status" value="1"/>
</dbReference>
<evidence type="ECO:0000256" key="11">
    <source>
        <dbReference type="SAM" id="Phobius"/>
    </source>
</evidence>
<dbReference type="InterPro" id="IPR004721">
    <property type="entry name" value="DHOdimr"/>
</dbReference>
<dbReference type="PANTHER" id="PTHR43137:SF1">
    <property type="entry name" value="DIHYDROOROTASE"/>
    <property type="match status" value="1"/>
</dbReference>
<evidence type="ECO:0000256" key="7">
    <source>
        <dbReference type="ARBA" id="ARBA00022833"/>
    </source>
</evidence>
<dbReference type="PANTHER" id="PTHR43137">
    <property type="entry name" value="DIHYDROOROTASE"/>
    <property type="match status" value="1"/>
</dbReference>
<dbReference type="InterPro" id="IPR020846">
    <property type="entry name" value="MFS_dom"/>
</dbReference>
<dbReference type="Gene3D" id="1.20.1250.20">
    <property type="entry name" value="MFS general substrate transporter like domains"/>
    <property type="match status" value="1"/>
</dbReference>
<sequence length="958" mass="105383">MLVVLGFFVVFPLISIRFVDQLGWAALMVGIALGLRQFIQQGLGVFGGAIADRLGAKPMIVTGMLLRAAGFATMGIATEPWMLWLSCLLSAIGGTLFDPPRSALVVKLVRPQHRGRFFSILMMQDSAGAVIGALLGSWLLQYDFRLVCAVGAVMFVLCAALNAWLLPAYKLSTIRTPMREGMGRVFRDKRFITYVLTLTGYYMLAVQVMLMLPLMVNDIAGTASAVKWMYAIEAALSLTLLYPIARWSERRFRLEQRLMAGLVLMTVSLMPIGLASNLQQLFALICTFYIGSIIAEPARETLSASLADARARGSYMGFSRLGLSLGGALGYTGGGWLFDAGKALQQPELPWVMLGIIGCITLAALWHGIGATILRKPMKKIVFAAALMLSGLLSGCNQLTQYSVSEQEINQSLEKHNNFSKDIGLPGVAEAHVVLTHLVSQIGREEPNKITLTGDANLDMTSLFGNQKAILKLKLKALPVFNKEQGAIYLQEMEVVDAQVEPQKMQTVLQTMIPYLNQSLRSYFNQQPAYILSEDHSTDDWHIHLRDGEMLKTVVPYTSQTYGRAIVMPNLVPPVTSVDAAIAYRQRILDAVPAGQKFEPLMTCYLTDTLDPNEIERGFNAGVFTAAKLYPANATTNSAHGVTSTAAILPVLERMQKIGMPLLVHGEVTHADIDIFDREARFIETVMEPLRRQLPELKVVFEHITTKDAAQYVKEGNSLIGATITPQHLMFNRNHMLVGGIRPHLYCLPILKRSVHQEALRELVASGCERVFLGTDSAPHARHRKEASCGCAGCFNAPSALGAYATVFEEMNALQHFEAFTSLNGPRFYGLPVNEEHIELVRVAEKMPELIEAGDDSIVPFLAGEEVVWSYIVQGVVMRIEVTIAKTTPLPPGAIDALASELSRRINQHFPDTSSEVQVRYASGNNLSVLGGAKEDKTRISEILQETWESADDWFSAD</sequence>
<comment type="pathway">
    <text evidence="2">Pyrimidine metabolism; UMP biosynthesis via de novo pathway; (S)-dihydroorotate from bicarbonate: step 3/3.</text>
</comment>
<keyword evidence="11" id="KW-0472">Membrane</keyword>
<evidence type="ECO:0000256" key="5">
    <source>
        <dbReference type="ARBA" id="ARBA00022723"/>
    </source>
</evidence>
<name>A0A0A2VZ81_BEABA</name>
<dbReference type="PROSITE" id="PS00482">
    <property type="entry name" value="DIHYDROOROTASE_1"/>
    <property type="match status" value="1"/>
</dbReference>
<feature type="transmembrane region" description="Helical" evidence="11">
    <location>
        <begin position="117"/>
        <end position="138"/>
    </location>
</feature>
<dbReference type="PROSITE" id="PS00483">
    <property type="entry name" value="DIHYDROOROTASE_2"/>
    <property type="match status" value="1"/>
</dbReference>
<dbReference type="InterPro" id="IPR011701">
    <property type="entry name" value="MFS"/>
</dbReference>
<dbReference type="GO" id="GO:0016020">
    <property type="term" value="C:membrane"/>
    <property type="evidence" value="ECO:0007669"/>
    <property type="project" value="UniProtKB-SubCell"/>
</dbReference>
<dbReference type="HAMAP" id="MF_00219">
    <property type="entry name" value="PyrC_classII"/>
    <property type="match status" value="1"/>
</dbReference>
<dbReference type="NCBIfam" id="NF007894">
    <property type="entry name" value="PRK10598.1"/>
    <property type="match status" value="1"/>
</dbReference>
<keyword evidence="8" id="KW-0665">Pyrimidine biosynthesis</keyword>
<comment type="subcellular location">
    <subcellularLocation>
        <location evidence="1">Membrane</location>
        <topology evidence="1">Multi-pass membrane protein</topology>
    </subcellularLocation>
</comment>
<gene>
    <name evidence="13" type="ORF">BBAD15_g2777</name>
</gene>
<dbReference type="NCBIfam" id="NF007893">
    <property type="entry name" value="PRK10597.1"/>
    <property type="match status" value="1"/>
</dbReference>
<dbReference type="InterPro" id="IPR022855">
    <property type="entry name" value="Multidrug-R_MdtH"/>
</dbReference>
<dbReference type="HAMAP" id="MF_01529">
    <property type="entry name" value="MFS_MdtH"/>
    <property type="match status" value="1"/>
</dbReference>
<proteinExistence type="inferred from homology"/>
<evidence type="ECO:0000259" key="12">
    <source>
        <dbReference type="PROSITE" id="PS50850"/>
    </source>
</evidence>
<dbReference type="PROSITE" id="PS50850">
    <property type="entry name" value="MFS"/>
    <property type="match status" value="1"/>
</dbReference>
<evidence type="ECO:0000256" key="3">
    <source>
        <dbReference type="ARBA" id="ARBA00005631"/>
    </source>
</evidence>
<dbReference type="InterPro" id="IPR036687">
    <property type="entry name" value="DinI-like_sf"/>
</dbReference>
<dbReference type="AlphaFoldDB" id="A0A0A2VZ81"/>
<dbReference type="UniPathway" id="UPA00070">
    <property type="reaction ID" value="UER00117"/>
</dbReference>
<dbReference type="Pfam" id="PF07690">
    <property type="entry name" value="MFS_1"/>
    <property type="match status" value="1"/>
</dbReference>
<dbReference type="EC" id="3.5.2.3" evidence="4"/>